<evidence type="ECO:0000256" key="4">
    <source>
        <dbReference type="ARBA" id="ARBA00023172"/>
    </source>
</evidence>
<name>A0A1B8SAC8_9MYCO</name>
<comment type="caution">
    <text evidence="6">The sequence shown here is derived from an EMBL/GenBank/DDBJ whole genome shotgun (WGS) entry which is preliminary data.</text>
</comment>
<dbReference type="CDD" id="cd00397">
    <property type="entry name" value="DNA_BRE_C"/>
    <property type="match status" value="1"/>
</dbReference>
<reference evidence="6 7" key="1">
    <citation type="submission" date="2015-06" db="EMBL/GenBank/DDBJ databases">
        <title>Genome sequence of Mycobacterium kumamotonense strain Roo.</title>
        <authorList>
            <person name="Greninger A.L."/>
            <person name="Cunningham G."/>
            <person name="Miller S."/>
        </authorList>
    </citation>
    <scope>NUCLEOTIDE SEQUENCE [LARGE SCALE GENOMIC DNA]</scope>
    <source>
        <strain evidence="6 7">Roo</strain>
    </source>
</reference>
<evidence type="ECO:0000256" key="3">
    <source>
        <dbReference type="ARBA" id="ARBA00023125"/>
    </source>
</evidence>
<evidence type="ECO:0000256" key="1">
    <source>
        <dbReference type="ARBA" id="ARBA00008857"/>
    </source>
</evidence>
<dbReference type="Gene3D" id="1.10.150.130">
    <property type="match status" value="1"/>
</dbReference>
<dbReference type="PATRIC" id="fig|354243.3.peg.4513"/>
<dbReference type="InterPro" id="IPR013762">
    <property type="entry name" value="Integrase-like_cat_sf"/>
</dbReference>
<evidence type="ECO:0000259" key="5">
    <source>
        <dbReference type="PROSITE" id="PS51898"/>
    </source>
</evidence>
<evidence type="ECO:0000313" key="6">
    <source>
        <dbReference type="EMBL" id="OBY29670.1"/>
    </source>
</evidence>
<evidence type="ECO:0000313" key="7">
    <source>
        <dbReference type="Proteomes" id="UP000092668"/>
    </source>
</evidence>
<dbReference type="InterPro" id="IPR050808">
    <property type="entry name" value="Phage_Integrase"/>
</dbReference>
<protein>
    <submittedName>
        <fullName evidence="6">Integrase</fullName>
    </submittedName>
</protein>
<keyword evidence="4" id="KW-0233">DNA recombination</keyword>
<dbReference type="EMBL" id="LFOE01000058">
    <property type="protein sequence ID" value="OBY29670.1"/>
    <property type="molecule type" value="Genomic_DNA"/>
</dbReference>
<dbReference type="AlphaFoldDB" id="A0A1B8SAC8"/>
<dbReference type="GO" id="GO:0006310">
    <property type="term" value="P:DNA recombination"/>
    <property type="evidence" value="ECO:0007669"/>
    <property type="project" value="UniProtKB-KW"/>
</dbReference>
<dbReference type="PANTHER" id="PTHR30629:SF2">
    <property type="entry name" value="PROPHAGE INTEGRASE INTS-RELATED"/>
    <property type="match status" value="1"/>
</dbReference>
<proteinExistence type="inferred from homology"/>
<evidence type="ECO:0000256" key="2">
    <source>
        <dbReference type="ARBA" id="ARBA00022908"/>
    </source>
</evidence>
<accession>A0A1B8SAC8</accession>
<dbReference type="RefSeq" id="WP_065289530.1">
    <property type="nucleotide sequence ID" value="NZ_LFOE01000058.1"/>
</dbReference>
<dbReference type="GO" id="GO:0003677">
    <property type="term" value="F:DNA binding"/>
    <property type="evidence" value="ECO:0007669"/>
    <property type="project" value="UniProtKB-KW"/>
</dbReference>
<gene>
    <name evidence="6" type="ORF">ACT18_21870</name>
</gene>
<dbReference type="InterPro" id="IPR011010">
    <property type="entry name" value="DNA_brk_join_enz"/>
</dbReference>
<dbReference type="InterPro" id="IPR010998">
    <property type="entry name" value="Integrase_recombinase_N"/>
</dbReference>
<dbReference type="OrthoDB" id="4326943at2"/>
<dbReference type="SUPFAM" id="SSF56349">
    <property type="entry name" value="DNA breaking-rejoining enzymes"/>
    <property type="match status" value="1"/>
</dbReference>
<keyword evidence="7" id="KW-1185">Reference proteome</keyword>
<sequence>MPRQRMQPGEHGRITTTQLGKDLFEARTYLRDSDGVRRKVRRTGKSTEDAERNLKRHLRDRATPLPDQIISDTTTLADLFTAWITRKTAEGDIEPQTEAQYRQVWSTHAAAQLGALRIRELPTSRADAHLKAIGSVRQAQQLRVVLKGMFGMGAQFDVVAVNPIIEAKPRRAKKRAVKAATVGEYERIRQAITDYMTATVTGPKRGRHLLAFTELAVATGARPNEVLAIRWEDVDLLADPPTVTITGTLVDHAVIPGRPVHRKDSRKHDAPPVTVILPKHGVEILTELYGQTGPVGLVFKNRDGGPVSLNNLRRSLRDALPDDLRWCTPHSFRRTAGTIVRDSLGVEAAQQQLGHAYLTTTEGHYVERKTTGPDAREALDKFLGGESSR</sequence>
<keyword evidence="2" id="KW-0229">DNA integration</keyword>
<dbReference type="Pfam" id="PF00589">
    <property type="entry name" value="Phage_integrase"/>
    <property type="match status" value="1"/>
</dbReference>
<keyword evidence="3" id="KW-0238">DNA-binding</keyword>
<dbReference type="InterPro" id="IPR002104">
    <property type="entry name" value="Integrase_catalytic"/>
</dbReference>
<dbReference type="Gene3D" id="1.10.443.10">
    <property type="entry name" value="Intergrase catalytic core"/>
    <property type="match status" value="1"/>
</dbReference>
<organism evidence="6 7">
    <name type="scientific">Mycolicibacter kumamotonensis</name>
    <dbReference type="NCBI Taxonomy" id="354243"/>
    <lineage>
        <taxon>Bacteria</taxon>
        <taxon>Bacillati</taxon>
        <taxon>Actinomycetota</taxon>
        <taxon>Actinomycetes</taxon>
        <taxon>Mycobacteriales</taxon>
        <taxon>Mycobacteriaceae</taxon>
        <taxon>Mycolicibacter</taxon>
    </lineage>
</organism>
<dbReference type="GO" id="GO:0015074">
    <property type="term" value="P:DNA integration"/>
    <property type="evidence" value="ECO:0007669"/>
    <property type="project" value="UniProtKB-KW"/>
</dbReference>
<feature type="domain" description="Tyr recombinase" evidence="5">
    <location>
        <begin position="175"/>
        <end position="380"/>
    </location>
</feature>
<comment type="similarity">
    <text evidence="1">Belongs to the 'phage' integrase family.</text>
</comment>
<dbReference type="PANTHER" id="PTHR30629">
    <property type="entry name" value="PROPHAGE INTEGRASE"/>
    <property type="match status" value="1"/>
</dbReference>
<dbReference type="Proteomes" id="UP000092668">
    <property type="component" value="Unassembled WGS sequence"/>
</dbReference>
<dbReference type="PROSITE" id="PS51898">
    <property type="entry name" value="TYR_RECOMBINASE"/>
    <property type="match status" value="1"/>
</dbReference>